<dbReference type="Proteomes" id="UP001174909">
    <property type="component" value="Unassembled WGS sequence"/>
</dbReference>
<reference evidence="1" key="1">
    <citation type="submission" date="2023-03" db="EMBL/GenBank/DDBJ databases">
        <authorList>
            <person name="Steffen K."/>
            <person name="Cardenas P."/>
        </authorList>
    </citation>
    <scope>NUCLEOTIDE SEQUENCE</scope>
</reference>
<keyword evidence="2" id="KW-1185">Reference proteome</keyword>
<evidence type="ECO:0000313" key="2">
    <source>
        <dbReference type="Proteomes" id="UP001174909"/>
    </source>
</evidence>
<name>A0AA35RE35_GEOBA</name>
<organism evidence="1 2">
    <name type="scientific">Geodia barretti</name>
    <name type="common">Barrett's horny sponge</name>
    <dbReference type="NCBI Taxonomy" id="519541"/>
    <lineage>
        <taxon>Eukaryota</taxon>
        <taxon>Metazoa</taxon>
        <taxon>Porifera</taxon>
        <taxon>Demospongiae</taxon>
        <taxon>Heteroscleromorpha</taxon>
        <taxon>Tetractinellida</taxon>
        <taxon>Astrophorina</taxon>
        <taxon>Geodiidae</taxon>
        <taxon>Geodia</taxon>
    </lineage>
</organism>
<dbReference type="EMBL" id="CASHTH010000970">
    <property type="protein sequence ID" value="CAI8009514.1"/>
    <property type="molecule type" value="Genomic_DNA"/>
</dbReference>
<dbReference type="AlphaFoldDB" id="A0AA35RE35"/>
<sequence length="98" mass="11761">MPYRSERKRRAYFKNRDNAVKADCNRRYYVQNSEYLKDKGRLVYHSDPDRKKALSRASYYVHCNKKKAAVSAYVFLIPKREMQLIEPITNCSLGRKRH</sequence>
<protein>
    <submittedName>
        <fullName evidence="1">Uncharacterized protein</fullName>
    </submittedName>
</protein>
<evidence type="ECO:0000313" key="1">
    <source>
        <dbReference type="EMBL" id="CAI8009514.1"/>
    </source>
</evidence>
<comment type="caution">
    <text evidence="1">The sequence shown here is derived from an EMBL/GenBank/DDBJ whole genome shotgun (WGS) entry which is preliminary data.</text>
</comment>
<gene>
    <name evidence="1" type="ORF">GBAR_LOCUS6370</name>
</gene>
<proteinExistence type="predicted"/>
<accession>A0AA35RE35</accession>